<dbReference type="PRINTS" id="PR00080">
    <property type="entry name" value="SDRFAMILY"/>
</dbReference>
<organism evidence="3 4">
    <name type="scientific">Fusibacter ferrireducens</name>
    <dbReference type="NCBI Taxonomy" id="2785058"/>
    <lineage>
        <taxon>Bacteria</taxon>
        <taxon>Bacillati</taxon>
        <taxon>Bacillota</taxon>
        <taxon>Clostridia</taxon>
        <taxon>Eubacteriales</taxon>
        <taxon>Eubacteriales Family XII. Incertae Sedis</taxon>
        <taxon>Fusibacter</taxon>
    </lineage>
</organism>
<evidence type="ECO:0000256" key="2">
    <source>
        <dbReference type="ARBA" id="ARBA00023002"/>
    </source>
</evidence>
<dbReference type="NCBIfam" id="NF009466">
    <property type="entry name" value="PRK12826.1-2"/>
    <property type="match status" value="1"/>
</dbReference>
<comment type="similarity">
    <text evidence="1">Belongs to the short-chain dehydrogenases/reductases (SDR) family.</text>
</comment>
<keyword evidence="2" id="KW-0560">Oxidoreductase</keyword>
<dbReference type="Pfam" id="PF13561">
    <property type="entry name" value="adh_short_C2"/>
    <property type="match status" value="1"/>
</dbReference>
<dbReference type="RefSeq" id="WP_194703287.1">
    <property type="nucleotide sequence ID" value="NZ_JADKNH010000012.1"/>
</dbReference>
<dbReference type="PRINTS" id="PR00081">
    <property type="entry name" value="GDHRDH"/>
</dbReference>
<dbReference type="InterPro" id="IPR002347">
    <property type="entry name" value="SDR_fam"/>
</dbReference>
<dbReference type="PANTHER" id="PTHR42760">
    <property type="entry name" value="SHORT-CHAIN DEHYDROGENASES/REDUCTASES FAMILY MEMBER"/>
    <property type="match status" value="1"/>
</dbReference>
<dbReference type="InterPro" id="IPR036291">
    <property type="entry name" value="NAD(P)-bd_dom_sf"/>
</dbReference>
<dbReference type="SUPFAM" id="SSF51735">
    <property type="entry name" value="NAD(P)-binding Rossmann-fold domains"/>
    <property type="match status" value="1"/>
</dbReference>
<accession>A0ABR9ZX56</accession>
<name>A0ABR9ZX56_9FIRM</name>
<dbReference type="PANTHER" id="PTHR42760:SF133">
    <property type="entry name" value="3-OXOACYL-[ACYL-CARRIER-PROTEIN] REDUCTASE"/>
    <property type="match status" value="1"/>
</dbReference>
<dbReference type="EMBL" id="JADKNH010000012">
    <property type="protein sequence ID" value="MBF4695049.1"/>
    <property type="molecule type" value="Genomic_DNA"/>
</dbReference>
<dbReference type="PROSITE" id="PS00061">
    <property type="entry name" value="ADH_SHORT"/>
    <property type="match status" value="1"/>
</dbReference>
<evidence type="ECO:0000313" key="3">
    <source>
        <dbReference type="EMBL" id="MBF4695049.1"/>
    </source>
</evidence>
<evidence type="ECO:0000256" key="1">
    <source>
        <dbReference type="ARBA" id="ARBA00006484"/>
    </source>
</evidence>
<reference evidence="3 4" key="1">
    <citation type="submission" date="2020-11" db="EMBL/GenBank/DDBJ databases">
        <title>Fusibacter basophilias sp. nov.</title>
        <authorList>
            <person name="Qiu D."/>
        </authorList>
    </citation>
    <scope>NUCLEOTIDE SEQUENCE [LARGE SCALE GENOMIC DNA]</scope>
    <source>
        <strain evidence="3 4">Q10-2</strain>
    </source>
</reference>
<protein>
    <submittedName>
        <fullName evidence="3">3-oxoacyl-ACP reductase FabG</fullName>
    </submittedName>
</protein>
<gene>
    <name evidence="3" type="primary">fabG</name>
    <name evidence="3" type="ORF">ISU02_18265</name>
</gene>
<dbReference type="Gene3D" id="3.40.50.720">
    <property type="entry name" value="NAD(P)-binding Rossmann-like Domain"/>
    <property type="match status" value="1"/>
</dbReference>
<evidence type="ECO:0000313" key="4">
    <source>
        <dbReference type="Proteomes" id="UP000614200"/>
    </source>
</evidence>
<sequence length="244" mass="26598">MKLKNKIAIVTGAASGIGYATAKVFLEEGAIVNICDIHSEKVKTTTEMLSQFGTCRGYSVDISNKNQILTMVEQVKNEFGRIDILINNAGITSDAQFYKMSDDQFEKVLDVNLKGTYFFSKAVLPSMMTQQYGKIVHTSSVSAYNGNFGQANYAATKAAIMGMTRVMAKELGKYGITVNAIAPGSIMTDMYKAVPEEIKQKKLASIPLRRYGTPEEAGKLLVFLASDESSYITAQTITIDGGFN</sequence>
<proteinExistence type="inferred from homology"/>
<comment type="caution">
    <text evidence="3">The sequence shown here is derived from an EMBL/GenBank/DDBJ whole genome shotgun (WGS) entry which is preliminary data.</text>
</comment>
<dbReference type="InterPro" id="IPR020904">
    <property type="entry name" value="Sc_DH/Rdtase_CS"/>
</dbReference>
<dbReference type="NCBIfam" id="NF005559">
    <property type="entry name" value="PRK07231.1"/>
    <property type="match status" value="1"/>
</dbReference>
<dbReference type="Proteomes" id="UP000614200">
    <property type="component" value="Unassembled WGS sequence"/>
</dbReference>
<keyword evidence="4" id="KW-1185">Reference proteome</keyword>